<feature type="binding site" evidence="13">
    <location>
        <position position="167"/>
    </location>
    <ligand>
        <name>Fe cation</name>
        <dbReference type="ChEBI" id="CHEBI:24875"/>
    </ligand>
</feature>
<evidence type="ECO:0000256" key="10">
    <source>
        <dbReference type="ARBA" id="ARBA00023033"/>
    </source>
</evidence>
<proteinExistence type="inferred from homology"/>
<evidence type="ECO:0000256" key="12">
    <source>
        <dbReference type="ARBA" id="ARBA00029922"/>
    </source>
</evidence>
<dbReference type="EMBL" id="QOPD01000001">
    <property type="protein sequence ID" value="RCL39387.1"/>
    <property type="molecule type" value="Genomic_DNA"/>
</dbReference>
<keyword evidence="9 13" id="KW-0408">Iron</keyword>
<dbReference type="SUPFAM" id="SSF56534">
    <property type="entry name" value="Aromatic aminoacid monoxygenases, catalytic and oligomerization domains"/>
    <property type="match status" value="1"/>
</dbReference>
<gene>
    <name evidence="15" type="primary">phhA</name>
    <name evidence="15" type="ORF">DBW97_01230</name>
</gene>
<evidence type="ECO:0000256" key="13">
    <source>
        <dbReference type="PIRSR" id="PIRSR601273-2"/>
    </source>
</evidence>
<keyword evidence="11" id="KW-0585">Phenylalanine catabolism</keyword>
<dbReference type="GO" id="GO:0004505">
    <property type="term" value="F:phenylalanine 4-monooxygenase activity"/>
    <property type="evidence" value="ECO:0007669"/>
    <property type="project" value="UniProtKB-EC"/>
</dbReference>
<dbReference type="Proteomes" id="UP000252147">
    <property type="component" value="Unassembled WGS sequence"/>
</dbReference>
<dbReference type="GO" id="GO:0006559">
    <property type="term" value="P:L-phenylalanine catabolic process"/>
    <property type="evidence" value="ECO:0007669"/>
    <property type="project" value="UniProtKB-UniPathway"/>
</dbReference>
<evidence type="ECO:0000256" key="8">
    <source>
        <dbReference type="ARBA" id="ARBA00023002"/>
    </source>
</evidence>
<comment type="cofactor">
    <cofactor evidence="2 13">
        <name>Fe(2+)</name>
        <dbReference type="ChEBI" id="CHEBI:29033"/>
    </cofactor>
</comment>
<dbReference type="UniPathway" id="UPA00139">
    <property type="reaction ID" value="UER00337"/>
</dbReference>
<dbReference type="GO" id="GO:0005506">
    <property type="term" value="F:iron ion binding"/>
    <property type="evidence" value="ECO:0007669"/>
    <property type="project" value="InterPro"/>
</dbReference>
<evidence type="ECO:0000256" key="11">
    <source>
        <dbReference type="ARBA" id="ARBA00023232"/>
    </source>
</evidence>
<keyword evidence="7 13" id="KW-0479">Metal-binding</keyword>
<evidence type="ECO:0000256" key="1">
    <source>
        <dbReference type="ARBA" id="ARBA00001060"/>
    </source>
</evidence>
<evidence type="ECO:0000256" key="2">
    <source>
        <dbReference type="ARBA" id="ARBA00001954"/>
    </source>
</evidence>
<dbReference type="NCBIfam" id="NF008877">
    <property type="entry name" value="PRK11913.1-2"/>
    <property type="match status" value="1"/>
</dbReference>
<dbReference type="InterPro" id="IPR036951">
    <property type="entry name" value="ArAA_hydroxylase_sf"/>
</dbReference>
<dbReference type="Gene3D" id="1.10.800.10">
    <property type="entry name" value="Aromatic amino acid hydroxylase"/>
    <property type="match status" value="1"/>
</dbReference>
<dbReference type="PRINTS" id="PR00372">
    <property type="entry name" value="FYWHYDRXLASE"/>
</dbReference>
<keyword evidence="8 15" id="KW-0560">Oxidoreductase</keyword>
<protein>
    <recommendedName>
        <fullName evidence="6">Phenylalanine-4-hydroxylase</fullName>
        <ecNumber evidence="5">1.14.16.1</ecNumber>
    </recommendedName>
    <alternativeName>
        <fullName evidence="12">Phe-4-monooxygenase</fullName>
    </alternativeName>
</protein>
<dbReference type="PANTHER" id="PTHR11473">
    <property type="entry name" value="AROMATIC AMINO ACID HYDROXYLASE"/>
    <property type="match status" value="1"/>
</dbReference>
<organism evidence="15 16">
    <name type="scientific">SAR86 cluster bacterium</name>
    <dbReference type="NCBI Taxonomy" id="2030880"/>
    <lineage>
        <taxon>Bacteria</taxon>
        <taxon>Pseudomonadati</taxon>
        <taxon>Pseudomonadota</taxon>
        <taxon>Gammaproteobacteria</taxon>
        <taxon>SAR86 cluster</taxon>
    </lineage>
</organism>
<evidence type="ECO:0000256" key="5">
    <source>
        <dbReference type="ARBA" id="ARBA00011995"/>
    </source>
</evidence>
<feature type="domain" description="Biopterin-dependent aromatic amino acid hydroxylase family profile" evidence="14">
    <location>
        <begin position="1"/>
        <end position="277"/>
    </location>
</feature>
<dbReference type="NCBIfam" id="TIGR01267">
    <property type="entry name" value="Phe4hydrox_mono"/>
    <property type="match status" value="1"/>
</dbReference>
<dbReference type="AlphaFoldDB" id="A0A368BR92"/>
<evidence type="ECO:0000256" key="4">
    <source>
        <dbReference type="ARBA" id="ARBA00009712"/>
    </source>
</evidence>
<comment type="similarity">
    <text evidence="4">Belongs to the biopterin-dependent aromatic amino acid hydroxylase family.</text>
</comment>
<evidence type="ECO:0000313" key="16">
    <source>
        <dbReference type="Proteomes" id="UP000252147"/>
    </source>
</evidence>
<evidence type="ECO:0000256" key="7">
    <source>
        <dbReference type="ARBA" id="ARBA00022723"/>
    </source>
</evidence>
<name>A0A368BR92_9GAMM</name>
<evidence type="ECO:0000259" key="14">
    <source>
        <dbReference type="PROSITE" id="PS51410"/>
    </source>
</evidence>
<evidence type="ECO:0000313" key="15">
    <source>
        <dbReference type="EMBL" id="RCL39387.1"/>
    </source>
</evidence>
<evidence type="ECO:0000256" key="9">
    <source>
        <dbReference type="ARBA" id="ARBA00023004"/>
    </source>
</evidence>
<evidence type="ECO:0000256" key="3">
    <source>
        <dbReference type="ARBA" id="ARBA00005088"/>
    </source>
</evidence>
<accession>A0A368BR92</accession>
<comment type="catalytic activity">
    <reaction evidence="1">
        <text>(6R)-L-erythro-5,6,7,8-tetrahydrobiopterin + L-phenylalanine + O2 = (4aS,6R)-4a-hydroxy-L-erythro-5,6,7,8-tetrahydrobiopterin + L-tyrosine</text>
        <dbReference type="Rhea" id="RHEA:20273"/>
        <dbReference type="ChEBI" id="CHEBI:15379"/>
        <dbReference type="ChEBI" id="CHEBI:15642"/>
        <dbReference type="ChEBI" id="CHEBI:58095"/>
        <dbReference type="ChEBI" id="CHEBI:58315"/>
        <dbReference type="ChEBI" id="CHEBI:59560"/>
        <dbReference type="EC" id="1.14.16.1"/>
    </reaction>
</comment>
<dbReference type="Pfam" id="PF00351">
    <property type="entry name" value="Biopterin_H"/>
    <property type="match status" value="1"/>
</dbReference>
<dbReference type="InterPro" id="IPR019774">
    <property type="entry name" value="Aromatic-AA_hydroxylase_C"/>
</dbReference>
<comment type="pathway">
    <text evidence="3">Amino-acid degradation; L-phenylalanine degradation; acetoacetate and fumarate from L-phenylalanine: step 1/6.</text>
</comment>
<feature type="binding site" evidence="13">
    <location>
        <position position="127"/>
    </location>
    <ligand>
        <name>Fe cation</name>
        <dbReference type="ChEBI" id="CHEBI:24875"/>
    </ligand>
</feature>
<comment type="caution">
    <text evidence="15">The sequence shown here is derived from an EMBL/GenBank/DDBJ whole genome shotgun (WGS) entry which is preliminary data.</text>
</comment>
<dbReference type="InterPro" id="IPR018301">
    <property type="entry name" value="ArAA_hydroxylase_Fe/CU_BS"/>
</dbReference>
<dbReference type="PROSITE" id="PS00367">
    <property type="entry name" value="BH4_AAA_HYDROXYL_1"/>
    <property type="match status" value="1"/>
</dbReference>
<dbReference type="EC" id="1.14.16.1" evidence="5"/>
<dbReference type="PANTHER" id="PTHR11473:SF24">
    <property type="entry name" value="PHENYLALANINE-4-HYDROXYLASE"/>
    <property type="match status" value="1"/>
</dbReference>
<keyword evidence="10 15" id="KW-0503">Monooxygenase</keyword>
<dbReference type="PROSITE" id="PS51410">
    <property type="entry name" value="BH4_AAA_HYDROXYL_2"/>
    <property type="match status" value="1"/>
</dbReference>
<reference evidence="15 16" key="1">
    <citation type="journal article" date="2018" name="Microbiome">
        <title>Fine metagenomic profile of the Mediterranean stratified and mixed water columns revealed by assembly and recruitment.</title>
        <authorList>
            <person name="Haro-Moreno J.M."/>
            <person name="Lopez-Perez M."/>
            <person name="De La Torre J.R."/>
            <person name="Picazo A."/>
            <person name="Camacho A."/>
            <person name="Rodriguez-Valera F."/>
        </authorList>
    </citation>
    <scope>NUCLEOTIDE SEQUENCE [LARGE SCALE GENOMIC DNA]</scope>
    <source>
        <strain evidence="15">MED-G83</strain>
    </source>
</reference>
<dbReference type="CDD" id="cd03348">
    <property type="entry name" value="pro_PheOH"/>
    <property type="match status" value="1"/>
</dbReference>
<evidence type="ECO:0000256" key="6">
    <source>
        <dbReference type="ARBA" id="ARBA00020276"/>
    </source>
</evidence>
<feature type="binding site" evidence="13">
    <location>
        <position position="122"/>
    </location>
    <ligand>
        <name>Fe cation</name>
        <dbReference type="ChEBI" id="CHEBI:24875"/>
    </ligand>
</feature>
<sequence>MHNQTEYVSKVPDKDGYRTYSDTEHQIWAKLYAVQEKSLPGIACPEYMSALEEIGLPRNSVPQLKNINEILKKKTGWGIEGVPALISFERFFGLLAEKKFPAATFIRTSDDFEYLQEPDIFHEIFGHCPLLMNEVYTDFMQKFGELAASASAEDQIMLARLYWFTVEFGLIQSNKDLQIYGAGIVSSVNESKYALSNKPQRYKLDLVEVFRTLYRIDIMQPIYFVISSFEQLFNLVDSPKAVFESIAEARSLGPHKPLFAVDDLPEDDLRKKIASQS</sequence>
<dbReference type="InterPro" id="IPR005960">
    <property type="entry name" value="Phe-4-hydroxylase_mono"/>
</dbReference>
<dbReference type="InterPro" id="IPR001273">
    <property type="entry name" value="ArAA_hydroxylase"/>
</dbReference>
<dbReference type="InterPro" id="IPR036329">
    <property type="entry name" value="Aro-AA_hydroxylase_C_sf"/>
</dbReference>